<feature type="compositionally biased region" description="Polar residues" evidence="3">
    <location>
        <begin position="211"/>
        <end position="221"/>
    </location>
</feature>
<feature type="compositionally biased region" description="Basic and acidic residues" evidence="3">
    <location>
        <begin position="344"/>
        <end position="355"/>
    </location>
</feature>
<dbReference type="InterPro" id="IPR029060">
    <property type="entry name" value="PIN-like_dom_sf"/>
</dbReference>
<dbReference type="SMART" id="SM00670">
    <property type="entry name" value="PINc"/>
    <property type="match status" value="1"/>
</dbReference>
<feature type="compositionally biased region" description="Polar residues" evidence="3">
    <location>
        <begin position="128"/>
        <end position="168"/>
    </location>
</feature>
<feature type="compositionally biased region" description="Basic and acidic residues" evidence="3">
    <location>
        <begin position="940"/>
        <end position="953"/>
    </location>
</feature>
<gene>
    <name evidence="5" type="ORF">UPYG_G00032910</name>
</gene>
<feature type="compositionally biased region" description="Polar residues" evidence="3">
    <location>
        <begin position="271"/>
        <end position="282"/>
    </location>
</feature>
<feature type="region of interest" description="Disordered" evidence="3">
    <location>
        <begin position="755"/>
        <end position="803"/>
    </location>
</feature>
<evidence type="ECO:0000313" key="6">
    <source>
        <dbReference type="Proteomes" id="UP001557470"/>
    </source>
</evidence>
<feature type="domain" description="PIN" evidence="4">
    <location>
        <begin position="601"/>
        <end position="729"/>
    </location>
</feature>
<feature type="region of interest" description="Disordered" evidence="3">
    <location>
        <begin position="344"/>
        <end position="390"/>
    </location>
</feature>
<comment type="caution">
    <text evidence="5">The sequence shown here is derived from an EMBL/GenBank/DDBJ whole genome shotgun (WGS) entry which is preliminary data.</text>
</comment>
<dbReference type="SUPFAM" id="SSF88723">
    <property type="entry name" value="PIN domain-like"/>
    <property type="match status" value="1"/>
</dbReference>
<evidence type="ECO:0000256" key="1">
    <source>
        <dbReference type="ARBA" id="ARBA00060839"/>
    </source>
</evidence>
<organism evidence="5 6">
    <name type="scientific">Umbra pygmaea</name>
    <name type="common">Eastern mudminnow</name>
    <dbReference type="NCBI Taxonomy" id="75934"/>
    <lineage>
        <taxon>Eukaryota</taxon>
        <taxon>Metazoa</taxon>
        <taxon>Chordata</taxon>
        <taxon>Craniata</taxon>
        <taxon>Vertebrata</taxon>
        <taxon>Euteleostomi</taxon>
        <taxon>Actinopterygii</taxon>
        <taxon>Neopterygii</taxon>
        <taxon>Teleostei</taxon>
        <taxon>Protacanthopterygii</taxon>
        <taxon>Esociformes</taxon>
        <taxon>Umbridae</taxon>
        <taxon>Umbra</taxon>
    </lineage>
</organism>
<accession>A0ABD0XQ44</accession>
<protein>
    <recommendedName>
        <fullName evidence="2">Transcriptional protein SWT1</fullName>
    </recommendedName>
</protein>
<name>A0ABD0XQ44_UMBPY</name>
<dbReference type="CDD" id="cd18727">
    <property type="entry name" value="PIN_Swt1-like"/>
    <property type="match status" value="1"/>
</dbReference>
<evidence type="ECO:0000256" key="2">
    <source>
        <dbReference type="ARBA" id="ARBA00074620"/>
    </source>
</evidence>
<dbReference type="PANTHER" id="PTHR16161">
    <property type="entry name" value="TRANSCRIPTIONAL PROTEIN SWT1"/>
    <property type="match status" value="1"/>
</dbReference>
<comment type="similarity">
    <text evidence="1">Belongs to the SWT1 family.</text>
</comment>
<feature type="region of interest" description="Disordered" evidence="3">
    <location>
        <begin position="1"/>
        <end position="330"/>
    </location>
</feature>
<feature type="compositionally biased region" description="Basic residues" evidence="3">
    <location>
        <begin position="1"/>
        <end position="15"/>
    </location>
</feature>
<feature type="compositionally biased region" description="Basic and acidic residues" evidence="3">
    <location>
        <begin position="102"/>
        <end position="111"/>
    </location>
</feature>
<evidence type="ECO:0000313" key="5">
    <source>
        <dbReference type="EMBL" id="KAL1022829.1"/>
    </source>
</evidence>
<feature type="compositionally biased region" description="Low complexity" evidence="3">
    <location>
        <begin position="363"/>
        <end position="376"/>
    </location>
</feature>
<dbReference type="InterPro" id="IPR052626">
    <property type="entry name" value="SWT1_Regulator"/>
</dbReference>
<feature type="compositionally biased region" description="Basic and acidic residues" evidence="3">
    <location>
        <begin position="169"/>
        <end position="188"/>
    </location>
</feature>
<feature type="compositionally biased region" description="Polar residues" evidence="3">
    <location>
        <begin position="230"/>
        <end position="264"/>
    </location>
</feature>
<dbReference type="Gene3D" id="3.40.50.1010">
    <property type="entry name" value="5'-nuclease"/>
    <property type="match status" value="1"/>
</dbReference>
<feature type="compositionally biased region" description="Basic and acidic residues" evidence="3">
    <location>
        <begin position="27"/>
        <end position="57"/>
    </location>
</feature>
<sequence length="1047" mass="117070">MSKKSRKKKKQKRKLSSSSSEENQSSQEREASKKRSHNEGKQHDNSFKEDKMGKEKGASSGNNPAGNSHRKNREIKKAVYRLEKASTSHVSEGETTYPPDTNYHESSRKSETMAVTSGGKTVDRGSTKRVNSENTNKTQSQSREKNQSPQTCSSRSLSHFTSGNSPAENSHRKDREYKIAVYELEKASTSHCSEGKTTYPPDTIYHESSRKSGTMAVTSGGKTVDRGSTKRVSSENTNKIQFQSREKNPSPQTCSSRSLSQKNPSLKALSSPKTPRLTSSPLKEQMRMLVKRSYKPEEKPDTITDNTTEMKLSHGPQLSKPLSQDLKDKRMKVVSRRYEAREVLKAQRDQSDEKPSSLFSDNTTRQSYTTSKTTTSEKMLNIPRPTTNRPTTQKQVYVHTLSKTSPISKFTFAKVEIPASKPLLHVAFKIPKKRKYVLPPVKSVFWGEDQEDSKPIKTSAKVDVADSHKPKTVSKLLTSQIVSKSLASKHSRSAVDRTQHHRSDLVSESSEILKEESVVPVQPSSPGMTFSCDRPVPTEDYAEVYDNDQEMLLVEELHLARSERRLELNVVKSYGELTCMDIDSPEESATLSKEDDRQQELIIVMDTNILLSHLDFVKKMKSHGLGALGRPTVLVPWVVLQELDALKNCKRFSSSVAHLATPAVHYIYTCLKTQEPGLWGQSMQQASQSSYGLNAENNDDRVLQCCLQYQSLYTEGAVILCTNDKNLCSKAILSGVKALSKADLVKEVDQLKSTGGHNLTPLHAQTPVRSPSQTQQIPFTPEQHHKEPGMRDGGKNQGTMEGKKDAKKAQELSICVSLLEDILKDVLSQVMEVEMKDAFEELWTEIIYVKPPWSLRDVLLCFKKHWIAVFGNIVPRKMQDSVKNLHNFFISGKSLEHNSTVFAIHEASNLLQAFGCRSDYGGCVRPALSSLKTLLQRLHPQPEKPSEEAHTSDGDTPMAELEEERPETPPQVSHQEMWVLFETVWNKVCQVSSAVFAALRFDPGAMETGQLTEAPHSRMPSPVCINCPVLPDNCCSSLPGFCQQTAV</sequence>
<feature type="compositionally biased region" description="Basic and acidic residues" evidence="3">
    <location>
        <begin position="782"/>
        <end position="794"/>
    </location>
</feature>
<dbReference type="FunFam" id="3.40.50.1010:FF:000012">
    <property type="entry name" value="SWT1, RNA endoribonuclease homolog"/>
    <property type="match status" value="1"/>
</dbReference>
<feature type="region of interest" description="Disordered" evidence="3">
    <location>
        <begin position="939"/>
        <end position="971"/>
    </location>
</feature>
<dbReference type="Pfam" id="PF13638">
    <property type="entry name" value="PIN_4"/>
    <property type="match status" value="1"/>
</dbReference>
<feature type="compositionally biased region" description="Basic and acidic residues" evidence="3">
    <location>
        <begin position="75"/>
        <end position="86"/>
    </location>
</feature>
<feature type="compositionally biased region" description="Polar residues" evidence="3">
    <location>
        <begin position="767"/>
        <end position="778"/>
    </location>
</feature>
<keyword evidence="6" id="KW-1185">Reference proteome</keyword>
<proteinExistence type="inferred from homology"/>
<dbReference type="PANTHER" id="PTHR16161:SF0">
    <property type="entry name" value="TRANSCRIPTIONAL PROTEIN SWT1"/>
    <property type="match status" value="1"/>
</dbReference>
<dbReference type="Proteomes" id="UP001557470">
    <property type="component" value="Unassembled WGS sequence"/>
</dbReference>
<dbReference type="InterPro" id="IPR002716">
    <property type="entry name" value="PIN_dom"/>
</dbReference>
<feature type="compositionally biased region" description="Low complexity" evidence="3">
    <location>
        <begin position="16"/>
        <end position="26"/>
    </location>
</feature>
<reference evidence="5 6" key="1">
    <citation type="submission" date="2024-06" db="EMBL/GenBank/DDBJ databases">
        <authorList>
            <person name="Pan Q."/>
            <person name="Wen M."/>
            <person name="Jouanno E."/>
            <person name="Zahm M."/>
            <person name="Klopp C."/>
            <person name="Cabau C."/>
            <person name="Louis A."/>
            <person name="Berthelot C."/>
            <person name="Parey E."/>
            <person name="Roest Crollius H."/>
            <person name="Montfort J."/>
            <person name="Robinson-Rechavi M."/>
            <person name="Bouchez O."/>
            <person name="Lampietro C."/>
            <person name="Lopez Roques C."/>
            <person name="Donnadieu C."/>
            <person name="Postlethwait J."/>
            <person name="Bobe J."/>
            <person name="Verreycken H."/>
            <person name="Guiguen Y."/>
        </authorList>
    </citation>
    <scope>NUCLEOTIDE SEQUENCE [LARGE SCALE GENOMIC DNA]</scope>
    <source>
        <strain evidence="5">Up_M1</strain>
        <tissue evidence="5">Testis</tissue>
    </source>
</reference>
<dbReference type="AlphaFoldDB" id="A0ABD0XQ44"/>
<evidence type="ECO:0000259" key="4">
    <source>
        <dbReference type="SMART" id="SM00670"/>
    </source>
</evidence>
<evidence type="ECO:0000256" key="3">
    <source>
        <dbReference type="SAM" id="MobiDB-lite"/>
    </source>
</evidence>
<dbReference type="EMBL" id="JAGEUA010000001">
    <property type="protein sequence ID" value="KAL1022829.1"/>
    <property type="molecule type" value="Genomic_DNA"/>
</dbReference>